<organism evidence="1 2">
    <name type="scientific">Roseivirga pacifica</name>
    <dbReference type="NCBI Taxonomy" id="1267423"/>
    <lineage>
        <taxon>Bacteria</taxon>
        <taxon>Pseudomonadati</taxon>
        <taxon>Bacteroidota</taxon>
        <taxon>Cytophagia</taxon>
        <taxon>Cytophagales</taxon>
        <taxon>Roseivirgaceae</taxon>
        <taxon>Roseivirga</taxon>
    </lineage>
</organism>
<reference evidence="2" key="1">
    <citation type="submission" date="2016-10" db="EMBL/GenBank/DDBJ databases">
        <authorList>
            <person name="Varghese N."/>
            <person name="Submissions S."/>
        </authorList>
    </citation>
    <scope>NUCLEOTIDE SEQUENCE [LARGE SCALE GENOMIC DNA]</scope>
    <source>
        <strain evidence="2">CGMCC 1.12402</strain>
    </source>
</reference>
<keyword evidence="2" id="KW-1185">Reference proteome</keyword>
<dbReference type="OrthoDB" id="827983at2"/>
<dbReference type="AlphaFoldDB" id="A0A1I0PZ22"/>
<dbReference type="GeneID" id="99986562"/>
<gene>
    <name evidence="1" type="ORF">SAMN05216290_1843</name>
</gene>
<name>A0A1I0PZ22_9BACT</name>
<dbReference type="EMBL" id="FOIR01000002">
    <property type="protein sequence ID" value="SEW19701.1"/>
    <property type="molecule type" value="Genomic_DNA"/>
</dbReference>
<proteinExistence type="predicted"/>
<evidence type="ECO:0000313" key="1">
    <source>
        <dbReference type="EMBL" id="SEW19701.1"/>
    </source>
</evidence>
<accession>A0A1I0PZ22</accession>
<dbReference type="RefSeq" id="WP_090258296.1">
    <property type="nucleotide sequence ID" value="NZ_FOIR01000002.1"/>
</dbReference>
<evidence type="ECO:0000313" key="2">
    <source>
        <dbReference type="Proteomes" id="UP000199437"/>
    </source>
</evidence>
<dbReference type="Proteomes" id="UP000199437">
    <property type="component" value="Unassembled WGS sequence"/>
</dbReference>
<sequence length="63" mass="7322">MGLFWDLIQQSQIQDQKSRAASLEDRVRFLEHELYKTRELLTKTLKVLEEHTGKDIDGDGYAG</sequence>
<protein>
    <submittedName>
        <fullName evidence="1">Uncharacterized protein</fullName>
    </submittedName>
</protein>